<dbReference type="InterPro" id="IPR015421">
    <property type="entry name" value="PyrdxlP-dep_Trfase_major"/>
</dbReference>
<dbReference type="InterPro" id="IPR015424">
    <property type="entry name" value="PyrdxlP-dep_Trfase"/>
</dbReference>
<feature type="domain" description="Aminotransferase class I/classII large" evidence="1">
    <location>
        <begin position="48"/>
        <end position="357"/>
    </location>
</feature>
<dbReference type="InterPro" id="IPR015422">
    <property type="entry name" value="PyrdxlP-dep_Trfase_small"/>
</dbReference>
<dbReference type="RefSeq" id="WP_111255946.1">
    <property type="nucleotide sequence ID" value="NZ_POTW01000042.1"/>
</dbReference>
<name>A0A2W2BPR6_9ACTN</name>
<keyword evidence="3" id="KW-1185">Reference proteome</keyword>
<evidence type="ECO:0000259" key="1">
    <source>
        <dbReference type="Pfam" id="PF00155"/>
    </source>
</evidence>
<dbReference type="SUPFAM" id="SSF53383">
    <property type="entry name" value="PLP-dependent transferases"/>
    <property type="match status" value="1"/>
</dbReference>
<sequence>MAGPIVADFTRSVPPVPDELGVALSASLRQLAADPGLDLLVRTTVPGGDPADRAAAASWLARRMPEPDPSRVVLTNGTQSSLLLVLRHLTHPGDLVLAEGLTYGVIGDLAEQARVRLRAVAIDDDGMVPDALDEACRDTRPTLIYCNPTHHNPTTSIMSERRRADIAAVARRHGVPIFEDDVLGALHPDGPPPLATLAPELTWYSMGLTKALTHGLRVGYLLGPDTQAVRRLLDPVARLSHWAASPLSADVVRRWVGGGQAAAIAAAIRRESAARQRLARDLLTGYSFRSQDTSLHLWLRVPPGRSSQEFGATAAGRGVLVRPAELFAVGGYPAPPRVRLSLSTPLDRADVRRGLEVLAAMRDEPPLPA</sequence>
<gene>
    <name evidence="2" type="ORF">C1I92_17535</name>
</gene>
<dbReference type="Gene3D" id="3.40.640.10">
    <property type="entry name" value="Type I PLP-dependent aspartate aminotransferase-like (Major domain)"/>
    <property type="match status" value="1"/>
</dbReference>
<evidence type="ECO:0000313" key="2">
    <source>
        <dbReference type="EMBL" id="PZF82208.1"/>
    </source>
</evidence>
<comment type="caution">
    <text evidence="2">The sequence shown here is derived from an EMBL/GenBank/DDBJ whole genome shotgun (WGS) entry which is preliminary data.</text>
</comment>
<evidence type="ECO:0000313" key="3">
    <source>
        <dbReference type="Proteomes" id="UP000248764"/>
    </source>
</evidence>
<dbReference type="Proteomes" id="UP000248764">
    <property type="component" value="Unassembled WGS sequence"/>
</dbReference>
<dbReference type="PANTHER" id="PTHR46577">
    <property type="entry name" value="HTH-TYPE TRANSCRIPTIONAL REGULATORY PROTEIN GABR"/>
    <property type="match status" value="1"/>
</dbReference>
<keyword evidence="2" id="KW-0808">Transferase</keyword>
<accession>A0A2W2BPR6</accession>
<dbReference type="EMBL" id="POTW01000042">
    <property type="protein sequence ID" value="PZF82208.1"/>
    <property type="molecule type" value="Genomic_DNA"/>
</dbReference>
<dbReference type="GO" id="GO:0030170">
    <property type="term" value="F:pyridoxal phosphate binding"/>
    <property type="evidence" value="ECO:0007669"/>
    <property type="project" value="InterPro"/>
</dbReference>
<dbReference type="AlphaFoldDB" id="A0A2W2BPR6"/>
<keyword evidence="2" id="KW-0032">Aminotransferase</keyword>
<protein>
    <submittedName>
        <fullName evidence="2">PLP-dependent aminotransferase family protein</fullName>
    </submittedName>
</protein>
<dbReference type="PANTHER" id="PTHR46577:SF1">
    <property type="entry name" value="HTH-TYPE TRANSCRIPTIONAL REGULATORY PROTEIN GABR"/>
    <property type="match status" value="1"/>
</dbReference>
<dbReference type="GO" id="GO:0008483">
    <property type="term" value="F:transaminase activity"/>
    <property type="evidence" value="ECO:0007669"/>
    <property type="project" value="UniProtKB-KW"/>
</dbReference>
<reference evidence="2 3" key="1">
    <citation type="submission" date="2018-01" db="EMBL/GenBank/DDBJ databases">
        <title>Draft genome sequence of Jiangella sp. GTF31.</title>
        <authorList>
            <person name="Sahin N."/>
            <person name="Ay H."/>
            <person name="Saygin H."/>
        </authorList>
    </citation>
    <scope>NUCLEOTIDE SEQUENCE [LARGE SCALE GENOMIC DNA]</scope>
    <source>
        <strain evidence="2 3">GTF31</strain>
    </source>
</reference>
<dbReference type="CDD" id="cd00609">
    <property type="entry name" value="AAT_like"/>
    <property type="match status" value="1"/>
</dbReference>
<dbReference type="Pfam" id="PF00155">
    <property type="entry name" value="Aminotran_1_2"/>
    <property type="match status" value="1"/>
</dbReference>
<organism evidence="2 3">
    <name type="scientific">Jiangella anatolica</name>
    <dbReference type="NCBI Taxonomy" id="2670374"/>
    <lineage>
        <taxon>Bacteria</taxon>
        <taxon>Bacillati</taxon>
        <taxon>Actinomycetota</taxon>
        <taxon>Actinomycetes</taxon>
        <taxon>Jiangellales</taxon>
        <taxon>Jiangellaceae</taxon>
        <taxon>Jiangella</taxon>
    </lineage>
</organism>
<proteinExistence type="predicted"/>
<dbReference type="Gene3D" id="3.90.1150.10">
    <property type="entry name" value="Aspartate Aminotransferase, domain 1"/>
    <property type="match status" value="1"/>
</dbReference>
<dbReference type="InterPro" id="IPR051446">
    <property type="entry name" value="HTH_trans_reg/aminotransferase"/>
</dbReference>
<dbReference type="InterPro" id="IPR004839">
    <property type="entry name" value="Aminotransferase_I/II_large"/>
</dbReference>